<organism evidence="2 3">
    <name type="scientific">Christiangramia lutea</name>
    <dbReference type="NCBI Taxonomy" id="1607951"/>
    <lineage>
        <taxon>Bacteria</taxon>
        <taxon>Pseudomonadati</taxon>
        <taxon>Bacteroidota</taxon>
        <taxon>Flavobacteriia</taxon>
        <taxon>Flavobacteriales</taxon>
        <taxon>Flavobacteriaceae</taxon>
        <taxon>Christiangramia</taxon>
    </lineage>
</organism>
<reference evidence="2" key="1">
    <citation type="submission" date="2022-03" db="EMBL/GenBank/DDBJ databases">
        <title>Gramella crocea sp. nov., isolated from activated sludge of a seafood processing plant.</title>
        <authorList>
            <person name="Zhang X."/>
        </authorList>
    </citation>
    <scope>NUCLEOTIDE SEQUENCE</scope>
    <source>
        <strain evidence="2">YJ019</strain>
    </source>
</reference>
<dbReference type="SUPFAM" id="SSF160935">
    <property type="entry name" value="VPA0735-like"/>
    <property type="match status" value="1"/>
</dbReference>
<gene>
    <name evidence="2" type="ORF">ML462_11965</name>
</gene>
<dbReference type="Pfam" id="PF06742">
    <property type="entry name" value="DUF1214"/>
    <property type="match status" value="1"/>
</dbReference>
<keyword evidence="3" id="KW-1185">Reference proteome</keyword>
<protein>
    <submittedName>
        <fullName evidence="2">DUF1214 domain-containing protein</fullName>
    </submittedName>
</protein>
<evidence type="ECO:0000313" key="2">
    <source>
        <dbReference type="EMBL" id="MCH4823888.1"/>
    </source>
</evidence>
<comment type="caution">
    <text evidence="2">The sequence shown here is derived from an EMBL/GenBank/DDBJ whole genome shotgun (WGS) entry which is preliminary data.</text>
</comment>
<dbReference type="PANTHER" id="PTHR36509:SF3">
    <property type="entry name" value="SIGNAL PEPTIDE PROTEIN"/>
    <property type="match status" value="1"/>
</dbReference>
<proteinExistence type="predicted"/>
<name>A0A9X2AC95_9FLAO</name>
<dbReference type="InterPro" id="IPR010621">
    <property type="entry name" value="DUF1214"/>
</dbReference>
<evidence type="ECO:0000313" key="3">
    <source>
        <dbReference type="Proteomes" id="UP001139226"/>
    </source>
</evidence>
<dbReference type="PANTHER" id="PTHR36509">
    <property type="entry name" value="BLL3101 PROTEIN"/>
    <property type="match status" value="1"/>
</dbReference>
<dbReference type="InterPro" id="IPR037049">
    <property type="entry name" value="DUF1214_C_sf"/>
</dbReference>
<dbReference type="AlphaFoldDB" id="A0A9X2AC95"/>
<dbReference type="Proteomes" id="UP001139226">
    <property type="component" value="Unassembled WGS sequence"/>
</dbReference>
<accession>A0A9X2AC95</accession>
<sequence length="165" mass="18512">MLADDNRTFSFDYGSYIDIDARGALWASATLLPSVVSNRPATEYLASIADENGNPLLPGKDYKVTVPPNMPIQQFWALTVYDRATFALIYNELNRTTLSSYDLNKMKKNNDGSVTIYVGSKAPKGLETNWIPTEGKKPLPTFRFYGPTESLYDGSFKMPDFKMVK</sequence>
<evidence type="ECO:0000259" key="1">
    <source>
        <dbReference type="Pfam" id="PF06742"/>
    </source>
</evidence>
<dbReference type="EMBL" id="JAKVTV010000003">
    <property type="protein sequence ID" value="MCH4823888.1"/>
    <property type="molecule type" value="Genomic_DNA"/>
</dbReference>
<feature type="domain" description="DUF1214" evidence="1">
    <location>
        <begin position="44"/>
        <end position="149"/>
    </location>
</feature>
<dbReference type="RefSeq" id="WP_240714054.1">
    <property type="nucleotide sequence ID" value="NZ_JAKVTV010000003.1"/>
</dbReference>
<dbReference type="Gene3D" id="2.60.120.600">
    <property type="entry name" value="Domain of unknown function DUF1214, C-terminal domain"/>
    <property type="match status" value="1"/>
</dbReference>